<proteinExistence type="predicted"/>
<evidence type="ECO:0000313" key="1">
    <source>
        <dbReference type="EMBL" id="SHF98413.1"/>
    </source>
</evidence>
<sequence length="65" mass="7160">MHRPFITIMLIVLLGPAYGYPQTGLPNPKNGSTYVIAHRGAHNGIQTDQPEALIKFISSMENELP</sequence>
<evidence type="ECO:0000313" key="2">
    <source>
        <dbReference type="Proteomes" id="UP000184406"/>
    </source>
</evidence>
<reference evidence="2" key="1">
    <citation type="submission" date="2016-11" db="EMBL/GenBank/DDBJ databases">
        <authorList>
            <person name="Varghese N."/>
            <person name="Submissions S."/>
        </authorList>
    </citation>
    <scope>NUCLEOTIDE SEQUENCE [LARGE SCALE GENOMIC DNA]</scope>
    <source>
        <strain evidence="2">DSM 17539</strain>
    </source>
</reference>
<gene>
    <name evidence="1" type="ORF">SAMN03080594_11096</name>
</gene>
<organism evidence="1 2">
    <name type="scientific">Arenibacter palladensis</name>
    <dbReference type="NCBI Taxonomy" id="237373"/>
    <lineage>
        <taxon>Bacteria</taxon>
        <taxon>Pseudomonadati</taxon>
        <taxon>Bacteroidota</taxon>
        <taxon>Flavobacteriia</taxon>
        <taxon>Flavobacteriales</taxon>
        <taxon>Flavobacteriaceae</taxon>
        <taxon>Arenibacter</taxon>
    </lineage>
</organism>
<dbReference type="EMBL" id="FQUX01000010">
    <property type="protein sequence ID" value="SHF98413.1"/>
    <property type="molecule type" value="Genomic_DNA"/>
</dbReference>
<dbReference type="Proteomes" id="UP000184406">
    <property type="component" value="Unassembled WGS sequence"/>
</dbReference>
<protein>
    <submittedName>
        <fullName evidence="1">Glycerophosphoryl diester phosphodiesterase</fullName>
    </submittedName>
</protein>
<accession>A0A1M5G3W5</accession>
<keyword evidence="2" id="KW-1185">Reference proteome</keyword>
<name>A0A1M5G3W5_9FLAO</name>
<dbReference type="AlphaFoldDB" id="A0A1M5G3W5"/>